<reference evidence="9 10" key="1">
    <citation type="journal article" date="2007" name="Nat. Biotechnol.">
        <title>Complete genome sequence of the myxobacterium Sorangium cellulosum.</title>
        <authorList>
            <person name="Schneiker S."/>
            <person name="Perlova O."/>
            <person name="Kaiser O."/>
            <person name="Gerth K."/>
            <person name="Alici A."/>
            <person name="Altmeyer M.O."/>
            <person name="Bartels D."/>
            <person name="Bekel T."/>
            <person name="Beyer S."/>
            <person name="Bode E."/>
            <person name="Bode H.B."/>
            <person name="Bolten C.J."/>
            <person name="Choudhuri J.V."/>
            <person name="Doss S."/>
            <person name="Elnakady Y.A."/>
            <person name="Frank B."/>
            <person name="Gaigalat L."/>
            <person name="Goesmann A."/>
            <person name="Groeger C."/>
            <person name="Gross F."/>
            <person name="Jelsbak L."/>
            <person name="Jelsbak L."/>
            <person name="Kalinowski J."/>
            <person name="Kegler C."/>
            <person name="Knauber T."/>
            <person name="Konietzny S."/>
            <person name="Kopp M."/>
            <person name="Krause L."/>
            <person name="Krug D."/>
            <person name="Linke B."/>
            <person name="Mahmud T."/>
            <person name="Martinez-Arias R."/>
            <person name="McHardy A.C."/>
            <person name="Merai M."/>
            <person name="Meyer F."/>
            <person name="Mormann S."/>
            <person name="Munoz-Dorado J."/>
            <person name="Perez J."/>
            <person name="Pradella S."/>
            <person name="Rachid S."/>
            <person name="Raddatz G."/>
            <person name="Rosenau F."/>
            <person name="Rueckert C."/>
            <person name="Sasse F."/>
            <person name="Scharfe M."/>
            <person name="Schuster S.C."/>
            <person name="Suen G."/>
            <person name="Treuner-Lange A."/>
            <person name="Velicer G.J."/>
            <person name="Vorholter F.-J."/>
            <person name="Weissman K.J."/>
            <person name="Welch R.D."/>
            <person name="Wenzel S.C."/>
            <person name="Whitworth D.E."/>
            <person name="Wilhelm S."/>
            <person name="Wittmann C."/>
            <person name="Bloecker H."/>
            <person name="Puehler A."/>
            <person name="Mueller R."/>
        </authorList>
    </citation>
    <scope>NUCLEOTIDE SEQUENCE [LARGE SCALE GENOMIC DNA]</scope>
    <source>
        <strain evidence="10">So ce56</strain>
    </source>
</reference>
<evidence type="ECO:0000256" key="5">
    <source>
        <dbReference type="ARBA" id="ARBA00022825"/>
    </source>
</evidence>
<dbReference type="InterPro" id="IPR003507">
    <property type="entry name" value="S66_fam"/>
</dbReference>
<feature type="active site" description="Nucleophile" evidence="6">
    <location>
        <position position="139"/>
    </location>
</feature>
<feature type="domain" description="LD-carboxypeptidase N-terminal" evidence="7">
    <location>
        <begin position="75"/>
        <end position="158"/>
    </location>
</feature>
<protein>
    <recommendedName>
        <fullName evidence="11">LD-carboxypeptidase</fullName>
    </recommendedName>
</protein>
<sequence length="328" mass="34186">MLASSPPPILPPALRPGDTVAVIAPSSPFEHVLARVGIGWLAQRYRVLFDAGEGPPFDGDGRRGGPPSLSAPSHHGLFARAGYLAGSDARRSDELARALSHPDVRAIFAARGGYGANRFVHRLDWSALAARPRWIVGFSDVTALHVEAARAGVASLHGIHVTALGRGDARARAALIRALEDPLGERRFDGLTTLRAGVAEGPLFGGNLALLHACAAAGRLRVPEGCILLLEDVTERPYRIDRMLATLEVGGHLAPAAAVVLGDFDQCAPGPDGITVDEVLRDRLLPLGIPVVAGLPIGHGHRNEPAILGGHARVLAHGPDAAVTLAGA</sequence>
<dbReference type="PANTHER" id="PTHR30237:SF2">
    <property type="entry name" value="MUREIN TETRAPEPTIDE CARBOXYPEPTIDASE"/>
    <property type="match status" value="1"/>
</dbReference>
<feature type="active site" description="Charge relay system" evidence="6">
    <location>
        <position position="299"/>
    </location>
</feature>
<dbReference type="EMBL" id="AM746676">
    <property type="protein sequence ID" value="CAN94424.1"/>
    <property type="molecule type" value="Genomic_DNA"/>
</dbReference>
<dbReference type="STRING" id="448385.sce4261"/>
<dbReference type="CDD" id="cd07025">
    <property type="entry name" value="Peptidase_S66"/>
    <property type="match status" value="1"/>
</dbReference>
<dbReference type="InterPro" id="IPR027461">
    <property type="entry name" value="Carboxypeptidase_A_C_sf"/>
</dbReference>
<dbReference type="GO" id="GO:0004180">
    <property type="term" value="F:carboxypeptidase activity"/>
    <property type="evidence" value="ECO:0007669"/>
    <property type="project" value="UniProtKB-KW"/>
</dbReference>
<dbReference type="BioCyc" id="SCEL448385:SCE_RS21890-MONOMER"/>
<evidence type="ECO:0000256" key="3">
    <source>
        <dbReference type="ARBA" id="ARBA00022670"/>
    </source>
</evidence>
<evidence type="ECO:0000256" key="1">
    <source>
        <dbReference type="ARBA" id="ARBA00010233"/>
    </source>
</evidence>
<dbReference type="InterPro" id="IPR029062">
    <property type="entry name" value="Class_I_gatase-like"/>
</dbReference>
<dbReference type="eggNOG" id="COG1619">
    <property type="taxonomic scope" value="Bacteria"/>
</dbReference>
<dbReference type="InterPro" id="IPR027478">
    <property type="entry name" value="LdcA_N"/>
</dbReference>
<evidence type="ECO:0000259" key="7">
    <source>
        <dbReference type="Pfam" id="PF02016"/>
    </source>
</evidence>
<evidence type="ECO:0000256" key="2">
    <source>
        <dbReference type="ARBA" id="ARBA00022645"/>
    </source>
</evidence>
<dbReference type="InterPro" id="IPR040449">
    <property type="entry name" value="Peptidase_S66_N"/>
</dbReference>
<dbReference type="GO" id="GO:0008236">
    <property type="term" value="F:serine-type peptidase activity"/>
    <property type="evidence" value="ECO:0007669"/>
    <property type="project" value="UniProtKB-KW"/>
</dbReference>
<keyword evidence="5" id="KW-0720">Serine protease</keyword>
<accession>A9F1V4</accession>
<dbReference type="Pfam" id="PF02016">
    <property type="entry name" value="Peptidase_S66"/>
    <property type="match status" value="1"/>
</dbReference>
<evidence type="ECO:0000256" key="6">
    <source>
        <dbReference type="PIRSR" id="PIRSR028757-1"/>
    </source>
</evidence>
<evidence type="ECO:0000313" key="10">
    <source>
        <dbReference type="Proteomes" id="UP000002139"/>
    </source>
</evidence>
<proteinExistence type="inferred from homology"/>
<dbReference type="HOGENOM" id="CLU_034346_3_1_7"/>
<dbReference type="RefSeq" id="WP_012236894.1">
    <property type="nucleotide sequence ID" value="NC_010162.1"/>
</dbReference>
<dbReference type="GO" id="GO:0006508">
    <property type="term" value="P:proteolysis"/>
    <property type="evidence" value="ECO:0007669"/>
    <property type="project" value="UniProtKB-KW"/>
</dbReference>
<keyword evidence="4" id="KW-0378">Hydrolase</keyword>
<dbReference type="Gene3D" id="3.40.50.10740">
    <property type="entry name" value="Class I glutamine amidotransferase-like"/>
    <property type="match status" value="1"/>
</dbReference>
<dbReference type="PIRSF" id="PIRSF028757">
    <property type="entry name" value="LD-carboxypeptidase"/>
    <property type="match status" value="1"/>
</dbReference>
<dbReference type="AlphaFoldDB" id="A9F1V4"/>
<dbReference type="KEGG" id="scl:sce4261"/>
<comment type="similarity">
    <text evidence="1">Belongs to the peptidase S66 family.</text>
</comment>
<organism evidence="9 10">
    <name type="scientific">Sorangium cellulosum (strain So ce56)</name>
    <name type="common">Polyangium cellulosum (strain So ce56)</name>
    <dbReference type="NCBI Taxonomy" id="448385"/>
    <lineage>
        <taxon>Bacteria</taxon>
        <taxon>Pseudomonadati</taxon>
        <taxon>Myxococcota</taxon>
        <taxon>Polyangia</taxon>
        <taxon>Polyangiales</taxon>
        <taxon>Polyangiaceae</taxon>
        <taxon>Sorangium</taxon>
    </lineage>
</organism>
<dbReference type="Gene3D" id="3.50.30.60">
    <property type="entry name" value="LD-carboxypeptidase A C-terminal domain-like"/>
    <property type="match status" value="1"/>
</dbReference>
<keyword evidence="3" id="KW-0645">Protease</keyword>
<dbReference type="Proteomes" id="UP000002139">
    <property type="component" value="Chromosome"/>
</dbReference>
<keyword evidence="2" id="KW-0121">Carboxypeptidase</keyword>
<dbReference type="Pfam" id="PF17676">
    <property type="entry name" value="Peptidase_S66C"/>
    <property type="match status" value="1"/>
</dbReference>
<gene>
    <name evidence="9" type="ordered locus">sce4261</name>
</gene>
<feature type="active site" description="Charge relay system" evidence="6">
    <location>
        <position position="231"/>
    </location>
</feature>
<dbReference type="InterPro" id="IPR040921">
    <property type="entry name" value="Peptidase_S66C"/>
</dbReference>
<dbReference type="PANTHER" id="PTHR30237">
    <property type="entry name" value="MURAMOYLTETRAPEPTIDE CARBOXYPEPTIDASE"/>
    <property type="match status" value="1"/>
</dbReference>
<evidence type="ECO:0000313" key="9">
    <source>
        <dbReference type="EMBL" id="CAN94424.1"/>
    </source>
</evidence>
<name>A9F1V4_SORC5</name>
<dbReference type="SUPFAM" id="SSF141986">
    <property type="entry name" value="LD-carboxypeptidase A C-terminal domain-like"/>
    <property type="match status" value="1"/>
</dbReference>
<evidence type="ECO:0008006" key="11">
    <source>
        <dbReference type="Google" id="ProtNLM"/>
    </source>
</evidence>
<dbReference type="MEROPS" id="S66.001"/>
<dbReference type="SUPFAM" id="SSF52317">
    <property type="entry name" value="Class I glutamine amidotransferase-like"/>
    <property type="match status" value="1"/>
</dbReference>
<feature type="domain" description="LD-carboxypeptidase C-terminal" evidence="8">
    <location>
        <begin position="200"/>
        <end position="314"/>
    </location>
</feature>
<evidence type="ECO:0000256" key="4">
    <source>
        <dbReference type="ARBA" id="ARBA00022801"/>
    </source>
</evidence>
<evidence type="ECO:0000259" key="8">
    <source>
        <dbReference type="Pfam" id="PF17676"/>
    </source>
</evidence>
<keyword evidence="10" id="KW-1185">Reference proteome</keyword>